<sequence length="409" mass="46551">MTATVDQTDTGNLGDDNIARKWSYRYPELGIGAVTTDRFISQEQFDRERRDVFAKSWVNIGSVHDLDGNSSFFTRDIKVLGASLLVVQDKKGDIRAFHNVCSHRQNKLVWEDKGPCSQFISCRFHGWAFSQQGNLASVPDDGEFHFDAGGDAPAQSELGLVAVHTEVWNGFIFVNLGENPESLEEYLGPLGTSLKDFPFQDFELRNKYEVPDDANWKVVLDAQNEIYHLPMLAPQHRFLGGGAFATNEDGYTRLADFELMGLHTVFTSDSDPNWHDTPLRSLMAKLRVITPHFTLRDPFVFHVLFPNMVIGFLGDFMFTYNIWPEAVGHSIWEIRMHFPRAKSLADRVTHDLMKVRFRDLLCEDVAGHAAIQEGLESRARSIFVMGDQEIQIRAFHKNLDDYMNRANNA</sequence>
<reference evidence="8" key="1">
    <citation type="submission" date="2008-04" db="EMBL/GenBank/DDBJ databases">
        <title>Cloning and characterization of genes for the degradation of 2-hydroxypyridine of Rhodococcus sp. strain PY11.</title>
        <authorList>
            <person name="Gasparaviciute R."/>
            <person name="Rutkiene R."/>
            <person name="Casaite V."/>
            <person name="Meskiene R."/>
            <person name="Kutanovas S."/>
            <person name="Meskys R."/>
        </authorList>
    </citation>
    <scope>NUCLEOTIDE SEQUENCE</scope>
    <source>
        <strain evidence="8">PY11</strain>
    </source>
</reference>
<evidence type="ECO:0000256" key="5">
    <source>
        <dbReference type="ARBA" id="ARBA00023004"/>
    </source>
</evidence>
<dbReference type="PRINTS" id="PR00090">
    <property type="entry name" value="RNGDIOXGNASE"/>
</dbReference>
<keyword evidence="3" id="KW-0479">Metal-binding</keyword>
<dbReference type="PANTHER" id="PTHR43756:SF5">
    <property type="entry name" value="CHOLINE MONOOXYGENASE, CHLOROPLASTIC"/>
    <property type="match status" value="1"/>
</dbReference>
<dbReference type="EMBL" id="FM202432">
    <property type="protein sequence ID" value="CAR47862.1"/>
    <property type="molecule type" value="Genomic_DNA"/>
</dbReference>
<gene>
    <name evidence="8" type="primary">hpoC</name>
</gene>
<dbReference type="AlphaFoldDB" id="B5MAD4"/>
<dbReference type="GO" id="GO:0051537">
    <property type="term" value="F:2 iron, 2 sulfur cluster binding"/>
    <property type="evidence" value="ECO:0007669"/>
    <property type="project" value="UniProtKB-KW"/>
</dbReference>
<evidence type="ECO:0000256" key="3">
    <source>
        <dbReference type="ARBA" id="ARBA00022723"/>
    </source>
</evidence>
<dbReference type="InterPro" id="IPR017941">
    <property type="entry name" value="Rieske_2Fe-2S"/>
</dbReference>
<dbReference type="GO" id="GO:0004497">
    <property type="term" value="F:monooxygenase activity"/>
    <property type="evidence" value="ECO:0007669"/>
    <property type="project" value="UniProtKB-ARBA"/>
</dbReference>
<dbReference type="Pfam" id="PF00848">
    <property type="entry name" value="Ring_hydroxyl_A"/>
    <property type="match status" value="1"/>
</dbReference>
<evidence type="ECO:0000256" key="1">
    <source>
        <dbReference type="ARBA" id="ARBA00001962"/>
    </source>
</evidence>
<keyword evidence="5" id="KW-0408">Iron</keyword>
<feature type="domain" description="Rieske" evidence="7">
    <location>
        <begin position="57"/>
        <end position="174"/>
    </location>
</feature>
<organism evidence="8">
    <name type="scientific">Rhodococcus sp. PY11</name>
    <dbReference type="NCBI Taxonomy" id="551544"/>
    <lineage>
        <taxon>Bacteria</taxon>
        <taxon>Bacillati</taxon>
        <taxon>Actinomycetota</taxon>
        <taxon>Actinomycetes</taxon>
        <taxon>Mycobacteriales</taxon>
        <taxon>Nocardiaceae</taxon>
        <taxon>Rhodococcus</taxon>
    </lineage>
</organism>
<reference evidence="8" key="2">
    <citation type="submission" date="2008-08" db="EMBL/GenBank/DDBJ databases">
        <title>Analysis of genes encoding degradation of pyridine and pyridinols.</title>
        <authorList>
            <person name="Gasparaviciute R."/>
        </authorList>
    </citation>
    <scope>NUCLEOTIDE SEQUENCE</scope>
    <source>
        <strain evidence="8">PY11</strain>
    </source>
</reference>
<evidence type="ECO:0000259" key="7">
    <source>
        <dbReference type="PROSITE" id="PS51296"/>
    </source>
</evidence>
<dbReference type="Pfam" id="PF00355">
    <property type="entry name" value="Rieske"/>
    <property type="match status" value="1"/>
</dbReference>
<dbReference type="InterPro" id="IPR036922">
    <property type="entry name" value="Rieske_2Fe-2S_sf"/>
</dbReference>
<dbReference type="InterPro" id="IPR015879">
    <property type="entry name" value="Ring_hydroxy_dOase_asu_C_dom"/>
</dbReference>
<accession>B5MAD4</accession>
<keyword evidence="6" id="KW-0411">Iron-sulfur</keyword>
<dbReference type="Gene3D" id="2.102.10.10">
    <property type="entry name" value="Rieske [2Fe-2S] iron-sulphur domain"/>
    <property type="match status" value="1"/>
</dbReference>
<dbReference type="InterPro" id="IPR001663">
    <property type="entry name" value="Rng_hydr_dOase-A"/>
</dbReference>
<dbReference type="GO" id="GO:0051213">
    <property type="term" value="F:dioxygenase activity"/>
    <property type="evidence" value="ECO:0007669"/>
    <property type="project" value="UniProtKB-KW"/>
</dbReference>
<dbReference type="Gene3D" id="3.90.380.10">
    <property type="entry name" value="Naphthalene 1,2-dioxygenase Alpha Subunit, Chain A, domain 1"/>
    <property type="match status" value="1"/>
</dbReference>
<dbReference type="SUPFAM" id="SSF50022">
    <property type="entry name" value="ISP domain"/>
    <property type="match status" value="1"/>
</dbReference>
<dbReference type="GO" id="GO:0005506">
    <property type="term" value="F:iron ion binding"/>
    <property type="evidence" value="ECO:0007669"/>
    <property type="project" value="InterPro"/>
</dbReference>
<keyword evidence="8" id="KW-0223">Dioxygenase</keyword>
<dbReference type="PANTHER" id="PTHR43756">
    <property type="entry name" value="CHOLINE MONOOXYGENASE, CHLOROPLASTIC"/>
    <property type="match status" value="1"/>
</dbReference>
<evidence type="ECO:0000256" key="6">
    <source>
        <dbReference type="ARBA" id="ARBA00023014"/>
    </source>
</evidence>
<dbReference type="CDD" id="cd00680">
    <property type="entry name" value="RHO_alpha_C"/>
    <property type="match status" value="1"/>
</dbReference>
<evidence type="ECO:0000256" key="2">
    <source>
        <dbReference type="ARBA" id="ARBA00022714"/>
    </source>
</evidence>
<keyword evidence="4" id="KW-0560">Oxidoreductase</keyword>
<dbReference type="PROSITE" id="PS51296">
    <property type="entry name" value="RIESKE"/>
    <property type="match status" value="1"/>
</dbReference>
<dbReference type="GO" id="GO:0016705">
    <property type="term" value="F:oxidoreductase activity, acting on paired donors, with incorporation or reduction of molecular oxygen"/>
    <property type="evidence" value="ECO:0007669"/>
    <property type="project" value="UniProtKB-ARBA"/>
</dbReference>
<keyword evidence="2" id="KW-0001">2Fe-2S</keyword>
<evidence type="ECO:0000256" key="4">
    <source>
        <dbReference type="ARBA" id="ARBA00023002"/>
    </source>
</evidence>
<dbReference type="CDD" id="cd03469">
    <property type="entry name" value="Rieske_RO_Alpha_N"/>
    <property type="match status" value="1"/>
</dbReference>
<proteinExistence type="predicted"/>
<name>B5MAD4_9NOCA</name>
<comment type="cofactor">
    <cofactor evidence="1">
        <name>Fe cation</name>
        <dbReference type="ChEBI" id="CHEBI:24875"/>
    </cofactor>
</comment>
<protein>
    <submittedName>
        <fullName evidence="8">Iron sulfur protein large subunit of 2-hydroxypyridine dioxygenase</fullName>
    </submittedName>
</protein>
<dbReference type="SUPFAM" id="SSF55961">
    <property type="entry name" value="Bet v1-like"/>
    <property type="match status" value="1"/>
</dbReference>
<evidence type="ECO:0000313" key="8">
    <source>
        <dbReference type="EMBL" id="CAR47862.1"/>
    </source>
</evidence>